<dbReference type="Proteomes" id="UP001150217">
    <property type="component" value="Unassembled WGS sequence"/>
</dbReference>
<keyword evidence="2" id="KW-1185">Reference proteome</keyword>
<gene>
    <name evidence="1" type="ORF">C8R41DRAFT_63317</name>
</gene>
<evidence type="ECO:0008006" key="3">
    <source>
        <dbReference type="Google" id="ProtNLM"/>
    </source>
</evidence>
<evidence type="ECO:0000313" key="2">
    <source>
        <dbReference type="Proteomes" id="UP001150217"/>
    </source>
</evidence>
<dbReference type="SUPFAM" id="SSF52047">
    <property type="entry name" value="RNI-like"/>
    <property type="match status" value="1"/>
</dbReference>
<name>A0ABQ8VSQ2_9AGAR</name>
<dbReference type="Gene3D" id="1.20.1280.50">
    <property type="match status" value="1"/>
</dbReference>
<reference evidence="1" key="1">
    <citation type="submission" date="2022-08" db="EMBL/GenBank/DDBJ databases">
        <title>A Global Phylogenomic Analysis of the Shiitake Genus Lentinula.</title>
        <authorList>
            <consortium name="DOE Joint Genome Institute"/>
            <person name="Sierra-Patev S."/>
            <person name="Min B."/>
            <person name="Naranjo-Ortiz M."/>
            <person name="Looney B."/>
            <person name="Konkel Z."/>
            <person name="Slot J.C."/>
            <person name="Sakamoto Y."/>
            <person name="Steenwyk J.L."/>
            <person name="Rokas A."/>
            <person name="Carro J."/>
            <person name="Camarero S."/>
            <person name="Ferreira P."/>
            <person name="Molpeceres G."/>
            <person name="Ruiz-Duenas F.J."/>
            <person name="Serrano A."/>
            <person name="Henrissat B."/>
            <person name="Drula E."/>
            <person name="Hughes K.W."/>
            <person name="Mata J.L."/>
            <person name="Ishikawa N.K."/>
            <person name="Vargas-Isla R."/>
            <person name="Ushijima S."/>
            <person name="Smith C.A."/>
            <person name="Ahrendt S."/>
            <person name="Andreopoulos W."/>
            <person name="He G."/>
            <person name="Labutti K."/>
            <person name="Lipzen A."/>
            <person name="Ng V."/>
            <person name="Riley R."/>
            <person name="Sandor L."/>
            <person name="Barry K."/>
            <person name="Martinez A.T."/>
            <person name="Xiao Y."/>
            <person name="Gibbons J.G."/>
            <person name="Terashima K."/>
            <person name="Grigoriev I.V."/>
            <person name="Hibbett D.S."/>
        </authorList>
    </citation>
    <scope>NUCLEOTIDE SEQUENCE</scope>
    <source>
        <strain evidence="1">RHP3577 ss4</strain>
    </source>
</reference>
<organism evidence="1 2">
    <name type="scientific">Lentinula lateritia</name>
    <dbReference type="NCBI Taxonomy" id="40482"/>
    <lineage>
        <taxon>Eukaryota</taxon>
        <taxon>Fungi</taxon>
        <taxon>Dikarya</taxon>
        <taxon>Basidiomycota</taxon>
        <taxon>Agaricomycotina</taxon>
        <taxon>Agaricomycetes</taxon>
        <taxon>Agaricomycetidae</taxon>
        <taxon>Agaricales</taxon>
        <taxon>Marasmiineae</taxon>
        <taxon>Omphalotaceae</taxon>
        <taxon>Lentinula</taxon>
    </lineage>
</organism>
<evidence type="ECO:0000313" key="1">
    <source>
        <dbReference type="EMBL" id="KAJ4499412.1"/>
    </source>
</evidence>
<sequence length="559" mass="63395">MSASDPPDEIEKHAISERWRTFSSLPTTQLRAILTQEQIDIHILRDKLSTAEKKVAMIKTILSPFSRLPQELISEIFHFYCATQGVIYDAFQKRNSRTRPSKVDPDRIVSGVFTIPPQMILTQICSYWRTVAHETRSLWTNLTVYIQTGKFTHHEQLIENWLNHSGQNMPLDIFLSVPKGKGQATKSIMLGIIPFADRWRRLELSAPFQTIRLLLIRTLDAPLLEHVRMNICHITESSMLAYSMDVTFVSDGYYPAFHNAPKLHSFDCGAIFDPDTYHEDTFSFLTILPQPQQLTRLAMNGNAFVPSISGGFSLLGVYAHTLVSLSIHVSRETPDAEAPFPLTFPQLRSLSVVASFPFDGDHFFEQLTLPVLETFEFTIEKDCFMNDQAYTKIIDMQARSSFVLKEIAICNALNASNLCTFLEMQNSLRRLSLSALHSCKLQNVVSWLSNKPSALPCLQELHLLGGQLKMGSEDPWKGLEDIMHGRAQLPGEPMGVYGNLQLLDIRMSKTAFGRMDQDELNSLQQYRDLGLDIRFHIWLSNGTLVDAVDHLASRTFTPI</sequence>
<dbReference type="EMBL" id="JANVFT010000011">
    <property type="protein sequence ID" value="KAJ4499412.1"/>
    <property type="molecule type" value="Genomic_DNA"/>
</dbReference>
<protein>
    <recommendedName>
        <fullName evidence="3">F-box domain-containing protein</fullName>
    </recommendedName>
</protein>
<accession>A0ABQ8VSQ2</accession>
<proteinExistence type="predicted"/>
<comment type="caution">
    <text evidence="1">The sequence shown here is derived from an EMBL/GenBank/DDBJ whole genome shotgun (WGS) entry which is preliminary data.</text>
</comment>